<dbReference type="CTD" id="20233905"/>
<dbReference type="AlphaFoldDB" id="V4BBM2"/>
<evidence type="ECO:0000313" key="1">
    <source>
        <dbReference type="EMBL" id="ESP03437.1"/>
    </source>
</evidence>
<sequence>RVSYYEIQCDNGAKSKQKSSGVTVCTGTGSSSWYFHINHLHKQGIKEILKIGEVNYYFKFFLDEETLEKITLAYNNSLRFDASEPFMAYTIRDPIVNAVYRAEKPRDFARRIWIRSRMWDSSLVIDGELSYRFNDGAVATFEIKDEDALRTVIF</sequence>
<gene>
    <name evidence="1" type="ORF">LOTGIDRAFT_137351</name>
</gene>
<dbReference type="HOGENOM" id="CLU_1708726_0_0_1"/>
<dbReference type="STRING" id="225164.V4BBM2"/>
<organism evidence="1 2">
    <name type="scientific">Lottia gigantea</name>
    <name type="common">Giant owl limpet</name>
    <dbReference type="NCBI Taxonomy" id="225164"/>
    <lineage>
        <taxon>Eukaryota</taxon>
        <taxon>Metazoa</taxon>
        <taxon>Spiralia</taxon>
        <taxon>Lophotrochozoa</taxon>
        <taxon>Mollusca</taxon>
        <taxon>Gastropoda</taxon>
        <taxon>Patellogastropoda</taxon>
        <taxon>Lottioidea</taxon>
        <taxon>Lottiidae</taxon>
        <taxon>Lottia</taxon>
    </lineage>
</organism>
<evidence type="ECO:0000313" key="2">
    <source>
        <dbReference type="Proteomes" id="UP000030746"/>
    </source>
</evidence>
<reference evidence="1 2" key="1">
    <citation type="journal article" date="2013" name="Nature">
        <title>Insights into bilaterian evolution from three spiralian genomes.</title>
        <authorList>
            <person name="Simakov O."/>
            <person name="Marletaz F."/>
            <person name="Cho S.J."/>
            <person name="Edsinger-Gonzales E."/>
            <person name="Havlak P."/>
            <person name="Hellsten U."/>
            <person name="Kuo D.H."/>
            <person name="Larsson T."/>
            <person name="Lv J."/>
            <person name="Arendt D."/>
            <person name="Savage R."/>
            <person name="Osoegawa K."/>
            <person name="de Jong P."/>
            <person name="Grimwood J."/>
            <person name="Chapman J.A."/>
            <person name="Shapiro H."/>
            <person name="Aerts A."/>
            <person name="Otillar R.P."/>
            <person name="Terry A.Y."/>
            <person name="Boore J.L."/>
            <person name="Grigoriev I.V."/>
            <person name="Lindberg D.R."/>
            <person name="Seaver E.C."/>
            <person name="Weisblat D.A."/>
            <person name="Putnam N.H."/>
            <person name="Rokhsar D.S."/>
        </authorList>
    </citation>
    <scope>NUCLEOTIDE SEQUENCE [LARGE SCALE GENOMIC DNA]</scope>
</reference>
<dbReference type="PANTHER" id="PTHR13158">
    <property type="match status" value="1"/>
</dbReference>
<accession>V4BBM2</accession>
<dbReference type="GO" id="GO:0005739">
    <property type="term" value="C:mitochondrion"/>
    <property type="evidence" value="ECO:0007669"/>
    <property type="project" value="TreeGrafter"/>
</dbReference>
<dbReference type="OMA" id="GICVCTG"/>
<name>V4BBM2_LOTGI</name>
<dbReference type="OrthoDB" id="185618at2759"/>
<dbReference type="EMBL" id="KB200010">
    <property type="protein sequence ID" value="ESP03437.1"/>
    <property type="molecule type" value="Genomic_DNA"/>
</dbReference>
<dbReference type="RefSeq" id="XP_009045817.1">
    <property type="nucleotide sequence ID" value="XM_009047569.1"/>
</dbReference>
<protein>
    <submittedName>
        <fullName evidence="1">Uncharacterized protein</fullName>
    </submittedName>
</protein>
<proteinExistence type="predicted"/>
<dbReference type="GeneID" id="20233905"/>
<dbReference type="GO" id="GO:0019674">
    <property type="term" value="P:NAD+ metabolic process"/>
    <property type="evidence" value="ECO:0007669"/>
    <property type="project" value="TreeGrafter"/>
</dbReference>
<dbReference type="GO" id="GO:0003951">
    <property type="term" value="F:NAD+ kinase activity"/>
    <property type="evidence" value="ECO:0007669"/>
    <property type="project" value="TreeGrafter"/>
</dbReference>
<dbReference type="KEGG" id="lgi:LOTGIDRAFT_137351"/>
<feature type="non-terminal residue" evidence="1">
    <location>
        <position position="1"/>
    </location>
</feature>
<dbReference type="Proteomes" id="UP000030746">
    <property type="component" value="Unassembled WGS sequence"/>
</dbReference>
<dbReference type="PANTHER" id="PTHR13158:SF5">
    <property type="entry name" value="NAD KINASE 2, MITOCHONDRIAL"/>
    <property type="match status" value="1"/>
</dbReference>
<keyword evidence="2" id="KW-1185">Reference proteome</keyword>